<evidence type="ECO:0000313" key="3">
    <source>
        <dbReference type="Proteomes" id="UP001602013"/>
    </source>
</evidence>
<evidence type="ECO:0008006" key="4">
    <source>
        <dbReference type="Google" id="ProtNLM"/>
    </source>
</evidence>
<dbReference type="RefSeq" id="WP_387409393.1">
    <property type="nucleotide sequence ID" value="NZ_JBIASD010000004.1"/>
</dbReference>
<evidence type="ECO:0000256" key="1">
    <source>
        <dbReference type="SAM" id="MobiDB-lite"/>
    </source>
</evidence>
<accession>A0ABW6SKA9</accession>
<sequence length="152" mass="16337">MNAVVEQPVLWDIPAPEPAPGRAKRRPTHAPRARRSEAAQAEECDPTCLVCGKSEGRGLCSPRCSVVCVHTRQPDRVEVCLVQVHVTAVLVAGVPGGRPGRRLALVCCPHCGQVHWHAPRYGVHYRVAACGAPYVVHLPRPRLAPGGTVDQA</sequence>
<name>A0ABW6SKA9_9ACTN</name>
<organism evidence="2 3">
    <name type="scientific">Microtetraspora malaysiensis</name>
    <dbReference type="NCBI Taxonomy" id="161358"/>
    <lineage>
        <taxon>Bacteria</taxon>
        <taxon>Bacillati</taxon>
        <taxon>Actinomycetota</taxon>
        <taxon>Actinomycetes</taxon>
        <taxon>Streptosporangiales</taxon>
        <taxon>Streptosporangiaceae</taxon>
        <taxon>Microtetraspora</taxon>
    </lineage>
</organism>
<feature type="compositionally biased region" description="Basic residues" evidence="1">
    <location>
        <begin position="22"/>
        <end position="33"/>
    </location>
</feature>
<keyword evidence="3" id="KW-1185">Reference proteome</keyword>
<comment type="caution">
    <text evidence="2">The sequence shown here is derived from an EMBL/GenBank/DDBJ whole genome shotgun (WGS) entry which is preliminary data.</text>
</comment>
<dbReference type="EMBL" id="JBIASD010000004">
    <property type="protein sequence ID" value="MFF3665397.1"/>
    <property type="molecule type" value="Genomic_DNA"/>
</dbReference>
<feature type="region of interest" description="Disordered" evidence="1">
    <location>
        <begin position="12"/>
        <end position="37"/>
    </location>
</feature>
<gene>
    <name evidence="2" type="ORF">ACFYXI_07365</name>
</gene>
<proteinExistence type="predicted"/>
<reference evidence="2 3" key="1">
    <citation type="submission" date="2024-10" db="EMBL/GenBank/DDBJ databases">
        <title>The Natural Products Discovery Center: Release of the First 8490 Sequenced Strains for Exploring Actinobacteria Biosynthetic Diversity.</title>
        <authorList>
            <person name="Kalkreuter E."/>
            <person name="Kautsar S.A."/>
            <person name="Yang D."/>
            <person name="Bader C.D."/>
            <person name="Teijaro C.N."/>
            <person name="Fluegel L."/>
            <person name="Davis C.M."/>
            <person name="Simpson J.R."/>
            <person name="Lauterbach L."/>
            <person name="Steele A.D."/>
            <person name="Gui C."/>
            <person name="Meng S."/>
            <person name="Li G."/>
            <person name="Viehrig K."/>
            <person name="Ye F."/>
            <person name="Su P."/>
            <person name="Kiefer A.F."/>
            <person name="Nichols A."/>
            <person name="Cepeda A.J."/>
            <person name="Yan W."/>
            <person name="Fan B."/>
            <person name="Jiang Y."/>
            <person name="Adhikari A."/>
            <person name="Zheng C.-J."/>
            <person name="Schuster L."/>
            <person name="Cowan T.M."/>
            <person name="Smanski M.J."/>
            <person name="Chevrette M.G."/>
            <person name="De Carvalho L.P.S."/>
            <person name="Shen B."/>
        </authorList>
    </citation>
    <scope>NUCLEOTIDE SEQUENCE [LARGE SCALE GENOMIC DNA]</scope>
    <source>
        <strain evidence="2 3">NPDC002173</strain>
    </source>
</reference>
<evidence type="ECO:0000313" key="2">
    <source>
        <dbReference type="EMBL" id="MFF3665397.1"/>
    </source>
</evidence>
<dbReference type="Proteomes" id="UP001602013">
    <property type="component" value="Unassembled WGS sequence"/>
</dbReference>
<protein>
    <recommendedName>
        <fullName evidence="4">RNHCP domain-containing protein</fullName>
    </recommendedName>
</protein>